<dbReference type="GO" id="GO:0000271">
    <property type="term" value="P:polysaccharide biosynthetic process"/>
    <property type="evidence" value="ECO:0007669"/>
    <property type="project" value="InterPro"/>
</dbReference>
<evidence type="ECO:0000259" key="11">
    <source>
        <dbReference type="SMART" id="SM00984"/>
    </source>
</evidence>
<dbReference type="Gene3D" id="3.40.50.720">
    <property type="entry name" value="NAD(P)-binding Rossmann-like Domain"/>
    <property type="match status" value="2"/>
</dbReference>
<reference evidence="12" key="1">
    <citation type="journal article" date="2014" name="Int. J. Syst. Evol. Microbiol.">
        <title>Complete genome sequence of Corynebacterium casei LMG S-19264T (=DSM 44701T), isolated from a smear-ripened cheese.</title>
        <authorList>
            <consortium name="US DOE Joint Genome Institute (JGI-PGF)"/>
            <person name="Walter F."/>
            <person name="Albersmeier A."/>
            <person name="Kalinowski J."/>
            <person name="Ruckert C."/>
        </authorList>
    </citation>
    <scope>NUCLEOTIDE SEQUENCE</scope>
    <source>
        <strain evidence="12">VKM Ac-1321</strain>
    </source>
</reference>
<evidence type="ECO:0000256" key="8">
    <source>
        <dbReference type="PIRSR" id="PIRSR500134-1"/>
    </source>
</evidence>
<dbReference type="InterPro" id="IPR008927">
    <property type="entry name" value="6-PGluconate_DH-like_C_sf"/>
</dbReference>
<evidence type="ECO:0000256" key="3">
    <source>
        <dbReference type="ARBA" id="ARBA00012954"/>
    </source>
</evidence>
<evidence type="ECO:0000313" key="12">
    <source>
        <dbReference type="EMBL" id="GLL06917.1"/>
    </source>
</evidence>
<feature type="binding site" evidence="9">
    <location>
        <begin position="152"/>
        <end position="155"/>
    </location>
    <ligand>
        <name>substrate</name>
    </ligand>
</feature>
<feature type="binding site" evidence="10">
    <location>
        <position position="121"/>
    </location>
    <ligand>
        <name>NAD(+)</name>
        <dbReference type="ChEBI" id="CHEBI:57540"/>
    </ligand>
</feature>
<feature type="binding site" evidence="10">
    <location>
        <position position="155"/>
    </location>
    <ligand>
        <name>NAD(+)</name>
        <dbReference type="ChEBI" id="CHEBI:57540"/>
    </ligand>
</feature>
<feature type="domain" description="UDP-glucose/GDP-mannose dehydrogenase C-terminal" evidence="11">
    <location>
        <begin position="320"/>
        <end position="421"/>
    </location>
</feature>
<accession>A0A9W6KRR9</accession>
<feature type="binding site" evidence="9">
    <location>
        <position position="208"/>
    </location>
    <ligand>
        <name>substrate</name>
    </ligand>
</feature>
<comment type="caution">
    <text evidence="12">The sequence shown here is derived from an EMBL/GenBank/DDBJ whole genome shotgun (WGS) entry which is preliminary data.</text>
</comment>
<evidence type="ECO:0000256" key="9">
    <source>
        <dbReference type="PIRSR" id="PIRSR500134-2"/>
    </source>
</evidence>
<dbReference type="Proteomes" id="UP001143480">
    <property type="component" value="Unassembled WGS sequence"/>
</dbReference>
<feature type="binding site" evidence="9">
    <location>
        <begin position="253"/>
        <end position="257"/>
    </location>
    <ligand>
        <name>substrate</name>
    </ligand>
</feature>
<evidence type="ECO:0000256" key="1">
    <source>
        <dbReference type="ARBA" id="ARBA00004701"/>
    </source>
</evidence>
<evidence type="ECO:0000256" key="4">
    <source>
        <dbReference type="ARBA" id="ARBA00023002"/>
    </source>
</evidence>
<dbReference type="AlphaFoldDB" id="A0A9W6KRR9"/>
<dbReference type="RefSeq" id="WP_271190024.1">
    <property type="nucleotide sequence ID" value="NZ_BSFP01000081.1"/>
</dbReference>
<dbReference type="PIRSF" id="PIRSF000124">
    <property type="entry name" value="UDPglc_GDPman_dh"/>
    <property type="match status" value="1"/>
</dbReference>
<evidence type="ECO:0000256" key="6">
    <source>
        <dbReference type="ARBA" id="ARBA00047473"/>
    </source>
</evidence>
<feature type="binding site" evidence="10">
    <location>
        <position position="86"/>
    </location>
    <ligand>
        <name>NAD(+)</name>
        <dbReference type="ChEBI" id="CHEBI:57540"/>
    </ligand>
</feature>
<feature type="binding site" evidence="9">
    <location>
        <position position="327"/>
    </location>
    <ligand>
        <name>substrate</name>
    </ligand>
</feature>
<dbReference type="PIRSF" id="PIRSF500134">
    <property type="entry name" value="UDPglc_DH_bac"/>
    <property type="match status" value="1"/>
</dbReference>
<dbReference type="PANTHER" id="PTHR43750:SF3">
    <property type="entry name" value="UDP-GLUCOSE 6-DEHYDROGENASE TUAD"/>
    <property type="match status" value="1"/>
</dbReference>
<evidence type="ECO:0000256" key="5">
    <source>
        <dbReference type="ARBA" id="ARBA00023027"/>
    </source>
</evidence>
<dbReference type="InterPro" id="IPR028357">
    <property type="entry name" value="UDPglc_DH_bac"/>
</dbReference>
<dbReference type="InterPro" id="IPR014027">
    <property type="entry name" value="UDP-Glc/GDP-Man_DH_C"/>
</dbReference>
<feature type="binding site" evidence="9">
    <location>
        <position position="261"/>
    </location>
    <ligand>
        <name>substrate</name>
    </ligand>
</feature>
<dbReference type="SUPFAM" id="SSF48179">
    <property type="entry name" value="6-phosphogluconate dehydrogenase C-terminal domain-like"/>
    <property type="match status" value="1"/>
</dbReference>
<dbReference type="InterPro" id="IPR017476">
    <property type="entry name" value="UDP-Glc/GDP-Man"/>
</dbReference>
<dbReference type="Pfam" id="PF03721">
    <property type="entry name" value="UDPG_MGDP_dh_N"/>
    <property type="match status" value="1"/>
</dbReference>
<dbReference type="SUPFAM" id="SSF52413">
    <property type="entry name" value="UDP-glucose/GDP-mannose dehydrogenase C-terminal domain"/>
    <property type="match status" value="1"/>
</dbReference>
<protein>
    <recommendedName>
        <fullName evidence="3 7">UDP-glucose 6-dehydrogenase</fullName>
        <ecNumber evidence="3 7">1.1.1.22</ecNumber>
    </recommendedName>
</protein>
<dbReference type="InterPro" id="IPR014026">
    <property type="entry name" value="UDP-Glc/GDP-Man_DH_dimer"/>
</dbReference>
<dbReference type="Pfam" id="PF03720">
    <property type="entry name" value="UDPG_MGDP_dh_C"/>
    <property type="match status" value="1"/>
</dbReference>
<dbReference type="InterPro" id="IPR036220">
    <property type="entry name" value="UDP-Glc/GDP-Man_DH_C_sf"/>
</dbReference>
<dbReference type="SUPFAM" id="SSF51735">
    <property type="entry name" value="NAD(P)-binding Rossmann-fold domains"/>
    <property type="match status" value="1"/>
</dbReference>
<keyword evidence="4 7" id="KW-0560">Oxidoreductase</keyword>
<name>A0A9W6KRR9_9ACTN</name>
<dbReference type="GO" id="GO:0051287">
    <property type="term" value="F:NAD binding"/>
    <property type="evidence" value="ECO:0007669"/>
    <property type="project" value="InterPro"/>
</dbReference>
<organism evidence="12 13">
    <name type="scientific">Dactylosporangium matsuzakiense</name>
    <dbReference type="NCBI Taxonomy" id="53360"/>
    <lineage>
        <taxon>Bacteria</taxon>
        <taxon>Bacillati</taxon>
        <taxon>Actinomycetota</taxon>
        <taxon>Actinomycetes</taxon>
        <taxon>Micromonosporales</taxon>
        <taxon>Micromonosporaceae</taxon>
        <taxon>Dactylosporangium</taxon>
    </lineage>
</organism>
<feature type="binding site" evidence="10">
    <location>
        <position position="267"/>
    </location>
    <ligand>
        <name>NAD(+)</name>
        <dbReference type="ChEBI" id="CHEBI:57540"/>
    </ligand>
</feature>
<dbReference type="SMART" id="SM00984">
    <property type="entry name" value="UDPG_MGDP_dh_C"/>
    <property type="match status" value="1"/>
</dbReference>
<reference evidence="12" key="2">
    <citation type="submission" date="2023-01" db="EMBL/GenBank/DDBJ databases">
        <authorList>
            <person name="Sun Q."/>
            <person name="Evtushenko L."/>
        </authorList>
    </citation>
    <scope>NUCLEOTIDE SEQUENCE</scope>
    <source>
        <strain evidence="12">VKM Ac-1321</strain>
    </source>
</reference>
<dbReference type="Gene3D" id="1.20.5.100">
    <property type="entry name" value="Cytochrome c1, transmembrane anchor, C-terminal"/>
    <property type="match status" value="1"/>
</dbReference>
<dbReference type="InterPro" id="IPR036291">
    <property type="entry name" value="NAD(P)-bd_dom_sf"/>
</dbReference>
<dbReference type="EC" id="1.1.1.22" evidence="3 7"/>
<evidence type="ECO:0000313" key="13">
    <source>
        <dbReference type="Proteomes" id="UP001143480"/>
    </source>
</evidence>
<gene>
    <name evidence="12" type="ORF">GCM10017581_086670</name>
</gene>
<proteinExistence type="inferred from homology"/>
<dbReference type="GO" id="GO:0003979">
    <property type="term" value="F:UDP-glucose 6-dehydrogenase activity"/>
    <property type="evidence" value="ECO:0007669"/>
    <property type="project" value="UniProtKB-EC"/>
</dbReference>
<dbReference type="NCBIfam" id="TIGR03026">
    <property type="entry name" value="NDP-sugDHase"/>
    <property type="match status" value="1"/>
</dbReference>
<feature type="active site" description="Nucleophile" evidence="8">
    <location>
        <position position="264"/>
    </location>
</feature>
<comment type="pathway">
    <text evidence="1">Nucleotide-sugar biosynthesis; UDP-alpha-D-glucuronate biosynthesis; UDP-alpha-D-glucuronate from UDP-alpha-D-glucose: step 1/1.</text>
</comment>
<sequence length="438" mass="45764">MRITVIGAGHLGATHAAGMAEIGHDVIGVDIDPAKVDTLNDGRSWFHEPELDELLARNLQTGRLRFTTDFKHAAAHGQVHFLAVGTPSGPDGAYDLDQLHSAVNQLGPYLEQPCLIVGKSTVTPGTAESLERLARAIAPAGDGVDVAWNPEFLREGTAVADTLTPDRIVVGTTTLGAEQLLREVYAPIVRSHGCPLVVTDRVTAEMVKATANAYLATRISFVNAVAEMCTAAGANVTDLAAAIGHDVRIGPHYLAPGLGFGGGCLPKDLHAFTRQADTGGITPAVTLFRAVDAINQHMRRRAVELAREAVGGTLTGRAIAVWGAAFKAGIDDVRDSPALDVAEQLHRAGAQVTVYDPQALTEAHRAAPNLAYASSAVAAATRAHLIIVATGWPEFAAIDPDALTAAVATPAILDARGVIDGALWTAAGWTVHGLGRRP</sequence>
<evidence type="ECO:0000256" key="10">
    <source>
        <dbReference type="PIRSR" id="PIRSR500134-3"/>
    </source>
</evidence>
<dbReference type="Pfam" id="PF00984">
    <property type="entry name" value="UDPG_MGDP_dh"/>
    <property type="match status" value="1"/>
</dbReference>
<dbReference type="InterPro" id="IPR001732">
    <property type="entry name" value="UDP-Glc/GDP-Man_DH_N"/>
</dbReference>
<feature type="binding site" evidence="10">
    <location>
        <position position="35"/>
    </location>
    <ligand>
        <name>NAD(+)</name>
        <dbReference type="ChEBI" id="CHEBI:57540"/>
    </ligand>
</feature>
<comment type="catalytic activity">
    <reaction evidence="6 7">
        <text>UDP-alpha-D-glucose + 2 NAD(+) + H2O = UDP-alpha-D-glucuronate + 2 NADH + 3 H(+)</text>
        <dbReference type="Rhea" id="RHEA:23596"/>
        <dbReference type="ChEBI" id="CHEBI:15377"/>
        <dbReference type="ChEBI" id="CHEBI:15378"/>
        <dbReference type="ChEBI" id="CHEBI:57540"/>
        <dbReference type="ChEBI" id="CHEBI:57945"/>
        <dbReference type="ChEBI" id="CHEBI:58052"/>
        <dbReference type="ChEBI" id="CHEBI:58885"/>
        <dbReference type="EC" id="1.1.1.22"/>
    </reaction>
</comment>
<keyword evidence="13" id="KW-1185">Reference proteome</keyword>
<dbReference type="PANTHER" id="PTHR43750">
    <property type="entry name" value="UDP-GLUCOSE 6-DEHYDROGENASE TUAD"/>
    <property type="match status" value="1"/>
</dbReference>
<evidence type="ECO:0000256" key="7">
    <source>
        <dbReference type="PIRNR" id="PIRNR000124"/>
    </source>
</evidence>
<evidence type="ECO:0000256" key="2">
    <source>
        <dbReference type="ARBA" id="ARBA00006601"/>
    </source>
</evidence>
<dbReference type="EMBL" id="BSFP01000081">
    <property type="protein sequence ID" value="GLL06917.1"/>
    <property type="molecule type" value="Genomic_DNA"/>
</dbReference>
<feature type="binding site" evidence="10">
    <location>
        <position position="30"/>
    </location>
    <ligand>
        <name>NAD(+)</name>
        <dbReference type="ChEBI" id="CHEBI:57540"/>
    </ligand>
</feature>
<keyword evidence="5 7" id="KW-0520">NAD</keyword>
<comment type="similarity">
    <text evidence="2 7">Belongs to the UDP-glucose/GDP-mannose dehydrogenase family.</text>
</comment>
<feature type="binding site" evidence="10">
    <location>
        <position position="334"/>
    </location>
    <ligand>
        <name>NAD(+)</name>
        <dbReference type="ChEBI" id="CHEBI:57540"/>
    </ligand>
</feature>